<proteinExistence type="predicted"/>
<evidence type="ECO:0000313" key="2">
    <source>
        <dbReference type="EMBL" id="CAK7325639.1"/>
    </source>
</evidence>
<organism evidence="2 3">
    <name type="scientific">Dovyalis caffra</name>
    <dbReference type="NCBI Taxonomy" id="77055"/>
    <lineage>
        <taxon>Eukaryota</taxon>
        <taxon>Viridiplantae</taxon>
        <taxon>Streptophyta</taxon>
        <taxon>Embryophyta</taxon>
        <taxon>Tracheophyta</taxon>
        <taxon>Spermatophyta</taxon>
        <taxon>Magnoliopsida</taxon>
        <taxon>eudicotyledons</taxon>
        <taxon>Gunneridae</taxon>
        <taxon>Pentapetalae</taxon>
        <taxon>rosids</taxon>
        <taxon>fabids</taxon>
        <taxon>Malpighiales</taxon>
        <taxon>Salicaceae</taxon>
        <taxon>Flacourtieae</taxon>
        <taxon>Dovyalis</taxon>
    </lineage>
</organism>
<comment type="caution">
    <text evidence="2">The sequence shown here is derived from an EMBL/GenBank/DDBJ whole genome shotgun (WGS) entry which is preliminary data.</text>
</comment>
<dbReference type="Proteomes" id="UP001314170">
    <property type="component" value="Unassembled WGS sequence"/>
</dbReference>
<sequence length="88" mass="10056">MHRPSETGWMKTHDLHMAHALLLEAVYRLQRDCTFRASYGPVVRGTTSSSYNDLVAKERGARTQESRPLKKKKGCERQSCNALSTLYK</sequence>
<evidence type="ECO:0000256" key="1">
    <source>
        <dbReference type="SAM" id="MobiDB-lite"/>
    </source>
</evidence>
<dbReference type="AlphaFoldDB" id="A0AAV1QX58"/>
<gene>
    <name evidence="2" type="ORF">DCAF_LOCUS3321</name>
</gene>
<feature type="compositionally biased region" description="Basic and acidic residues" evidence="1">
    <location>
        <begin position="55"/>
        <end position="68"/>
    </location>
</feature>
<evidence type="ECO:0000313" key="3">
    <source>
        <dbReference type="Proteomes" id="UP001314170"/>
    </source>
</evidence>
<name>A0AAV1QX58_9ROSI</name>
<protein>
    <submittedName>
        <fullName evidence="2">Uncharacterized protein</fullName>
    </submittedName>
</protein>
<feature type="region of interest" description="Disordered" evidence="1">
    <location>
        <begin position="45"/>
        <end position="74"/>
    </location>
</feature>
<reference evidence="2 3" key="1">
    <citation type="submission" date="2024-01" db="EMBL/GenBank/DDBJ databases">
        <authorList>
            <person name="Waweru B."/>
        </authorList>
    </citation>
    <scope>NUCLEOTIDE SEQUENCE [LARGE SCALE GENOMIC DNA]</scope>
</reference>
<keyword evidence="3" id="KW-1185">Reference proteome</keyword>
<dbReference type="EMBL" id="CAWUPB010000850">
    <property type="protein sequence ID" value="CAK7325639.1"/>
    <property type="molecule type" value="Genomic_DNA"/>
</dbReference>
<accession>A0AAV1QX58</accession>